<keyword evidence="5" id="KW-0443">Lipid metabolism</keyword>
<evidence type="ECO:0000256" key="5">
    <source>
        <dbReference type="ARBA" id="ARBA00023221"/>
    </source>
</evidence>
<protein>
    <recommendedName>
        <fullName evidence="9">3-oxosteroid 1-dehydrogenase</fullName>
        <ecNumber evidence="8">1.3.99.4</ecNumber>
    </recommendedName>
</protein>
<name>A0A1I0L793_9ACTN</name>
<keyword evidence="5" id="KW-0753">Steroid metabolism</keyword>
<dbReference type="PANTHER" id="PTHR43400">
    <property type="entry name" value="FUMARATE REDUCTASE"/>
    <property type="match status" value="1"/>
</dbReference>
<keyword evidence="4" id="KW-0560">Oxidoreductase</keyword>
<dbReference type="OrthoDB" id="9813348at2"/>
<dbReference type="SUPFAM" id="SSF51905">
    <property type="entry name" value="FAD/NAD(P)-binding domain"/>
    <property type="match status" value="1"/>
</dbReference>
<dbReference type="EC" id="1.3.99.4" evidence="8"/>
<dbReference type="AlphaFoldDB" id="A0A1I0L793"/>
<dbReference type="SUPFAM" id="SSF56425">
    <property type="entry name" value="Succinate dehydrogenase/fumarate reductase flavoprotein, catalytic domain"/>
    <property type="match status" value="1"/>
</dbReference>
<keyword evidence="2" id="KW-0285">Flavoprotein</keyword>
<dbReference type="STRING" id="568860.SAMN05421811_11348"/>
<organism evidence="11 12">
    <name type="scientific">Nonomuraea wenchangensis</name>
    <dbReference type="NCBI Taxonomy" id="568860"/>
    <lineage>
        <taxon>Bacteria</taxon>
        <taxon>Bacillati</taxon>
        <taxon>Actinomycetota</taxon>
        <taxon>Actinomycetes</taxon>
        <taxon>Streptosporangiales</taxon>
        <taxon>Streptosporangiaceae</taxon>
        <taxon>Nonomuraea</taxon>
    </lineage>
</organism>
<evidence type="ECO:0000259" key="10">
    <source>
        <dbReference type="Pfam" id="PF00890"/>
    </source>
</evidence>
<evidence type="ECO:0000256" key="6">
    <source>
        <dbReference type="ARBA" id="ARBA00051951"/>
    </source>
</evidence>
<evidence type="ECO:0000256" key="9">
    <source>
        <dbReference type="ARBA" id="ARBA00069709"/>
    </source>
</evidence>
<reference evidence="11 12" key="1">
    <citation type="submission" date="2016-10" db="EMBL/GenBank/DDBJ databases">
        <authorList>
            <person name="de Groot N.N."/>
        </authorList>
    </citation>
    <scope>NUCLEOTIDE SEQUENCE [LARGE SCALE GENOMIC DNA]</scope>
    <source>
        <strain evidence="11 12">CGMCC 4.5598</strain>
    </source>
</reference>
<dbReference type="InterPro" id="IPR050315">
    <property type="entry name" value="FAD-oxidoreductase_2"/>
</dbReference>
<dbReference type="GO" id="GO:0047571">
    <property type="term" value="F:3-oxosteroid 1-dehydrogenase activity"/>
    <property type="evidence" value="ECO:0007669"/>
    <property type="project" value="UniProtKB-EC"/>
</dbReference>
<evidence type="ECO:0000256" key="1">
    <source>
        <dbReference type="ARBA" id="ARBA00001974"/>
    </source>
</evidence>
<evidence type="ECO:0000256" key="7">
    <source>
        <dbReference type="ARBA" id="ARBA00061147"/>
    </source>
</evidence>
<dbReference type="EMBL" id="FOHX01000013">
    <property type="protein sequence ID" value="SEU35751.1"/>
    <property type="molecule type" value="Genomic_DNA"/>
</dbReference>
<dbReference type="Proteomes" id="UP000199361">
    <property type="component" value="Unassembled WGS sequence"/>
</dbReference>
<keyword evidence="12" id="KW-1185">Reference proteome</keyword>
<dbReference type="Pfam" id="PF00890">
    <property type="entry name" value="FAD_binding_2"/>
    <property type="match status" value="1"/>
</dbReference>
<proteinExistence type="inferred from homology"/>
<comment type="cofactor">
    <cofactor evidence="1">
        <name>FAD</name>
        <dbReference type="ChEBI" id="CHEBI:57692"/>
    </cofactor>
</comment>
<comment type="catalytic activity">
    <reaction evidence="6">
        <text>a 3-oxosteroid + A = a 3-oxo-Delta(1)-steroid + AH2</text>
        <dbReference type="Rhea" id="RHEA:13329"/>
        <dbReference type="ChEBI" id="CHEBI:13193"/>
        <dbReference type="ChEBI" id="CHEBI:17499"/>
        <dbReference type="ChEBI" id="CHEBI:20156"/>
        <dbReference type="ChEBI" id="CHEBI:47788"/>
        <dbReference type="EC" id="1.3.99.4"/>
    </reaction>
</comment>
<evidence type="ECO:0000256" key="3">
    <source>
        <dbReference type="ARBA" id="ARBA00022827"/>
    </source>
</evidence>
<dbReference type="Gene3D" id="3.90.700.10">
    <property type="entry name" value="Succinate dehydrogenase/fumarate reductase flavoprotein, catalytic domain"/>
    <property type="match status" value="1"/>
</dbReference>
<feature type="domain" description="FAD-dependent oxidoreductase 2 FAD-binding" evidence="10">
    <location>
        <begin position="10"/>
        <end position="526"/>
    </location>
</feature>
<dbReference type="GO" id="GO:0008202">
    <property type="term" value="P:steroid metabolic process"/>
    <property type="evidence" value="ECO:0007669"/>
    <property type="project" value="UniProtKB-KW"/>
</dbReference>
<dbReference type="InterPro" id="IPR003953">
    <property type="entry name" value="FAD-dep_OxRdtase_2_FAD-bd"/>
</dbReference>
<keyword evidence="3" id="KW-0274">FAD</keyword>
<gene>
    <name evidence="11" type="ORF">SAMN05421811_11348</name>
</gene>
<dbReference type="PANTHER" id="PTHR43400:SF10">
    <property type="entry name" value="3-OXOSTEROID 1-DEHYDROGENASE"/>
    <property type="match status" value="1"/>
</dbReference>
<dbReference type="Gene3D" id="3.50.50.60">
    <property type="entry name" value="FAD/NAD(P)-binding domain"/>
    <property type="match status" value="2"/>
</dbReference>
<comment type="similarity">
    <text evidence="7">Belongs to the FAD-dependent oxidoreductase 2 family. 3-oxosteroid dehydrogenase subfamily.</text>
</comment>
<dbReference type="InterPro" id="IPR027477">
    <property type="entry name" value="Succ_DH/fumarate_Rdtase_cat_sf"/>
</dbReference>
<accession>A0A1I0L793</accession>
<evidence type="ECO:0000313" key="12">
    <source>
        <dbReference type="Proteomes" id="UP000199361"/>
    </source>
</evidence>
<evidence type="ECO:0000313" key="11">
    <source>
        <dbReference type="EMBL" id="SEU35751.1"/>
    </source>
</evidence>
<sequence length="549" mass="58607">MTDHWDSIVDVLVAGSGAAGLTAAIAAADRGLDALVVESTPRWGGTTSVSGGGLWMPANPLMLRAGVRDSAEEALRYMDEVIGEAGPASSPERRKAYVRTAPEVVAFLGRLGVRWRRSPDYPDYYPDRPGGKVGRAIEVAPFDTKLLGAWYDRARSKESGIPLPLMTDDVWLLSRAWSTPSGFVRGARFVFRTLGQYAGGRRPTGIGGSLAASLMHIVRTQQTPVRLSTPIVDLIIEDGAVVGAVVEREGRARRIRARHGVVLAAGGFANNGEWRRRHHGIPGYSSAPEGDLGTVIAMGAKAGGALALMDDAWWGASLLGPDGEPRFLVAERSLPFSIMVNARGERFTNESASYIDVGHDMLKHGEAGPMWMITDVRHARRYLNTAVAGQAKKWKRAGLLAEAPTVEALAAEIGVDPVRLAATVERFNGFARTGVDPDFGRGRTVYDNYYGDPRVKPNPNLGPLEKGPFRAFRVHPGDLGTKGGLLTDEHARVLREDGGAIPGLYAAGNTTASVMGRTYPGPGSTIGPAVVFGYRAARHAARHAAGDPA</sequence>
<dbReference type="RefSeq" id="WP_091089141.1">
    <property type="nucleotide sequence ID" value="NZ_FOHX01000013.1"/>
</dbReference>
<evidence type="ECO:0000256" key="4">
    <source>
        <dbReference type="ARBA" id="ARBA00023002"/>
    </source>
</evidence>
<evidence type="ECO:0000256" key="8">
    <source>
        <dbReference type="ARBA" id="ARBA00066536"/>
    </source>
</evidence>
<evidence type="ECO:0000256" key="2">
    <source>
        <dbReference type="ARBA" id="ARBA00022630"/>
    </source>
</evidence>
<dbReference type="FunFam" id="3.50.50.60:FF:000208">
    <property type="entry name" value="3-ketosteroid dehydrogenase"/>
    <property type="match status" value="1"/>
</dbReference>
<dbReference type="InterPro" id="IPR036188">
    <property type="entry name" value="FAD/NAD-bd_sf"/>
</dbReference>